<dbReference type="Gene3D" id="3.30.750.140">
    <property type="match status" value="1"/>
</dbReference>
<proteinExistence type="predicted"/>
<dbReference type="InterPro" id="IPR021136">
    <property type="entry name" value="Flagellar_hook_control-like_C"/>
</dbReference>
<dbReference type="Proteomes" id="UP000185490">
    <property type="component" value="Chromosome"/>
</dbReference>
<feature type="region of interest" description="Disordered" evidence="1">
    <location>
        <begin position="703"/>
        <end position="736"/>
    </location>
</feature>
<evidence type="ECO:0000313" key="3">
    <source>
        <dbReference type="EMBL" id="APT74895.1"/>
    </source>
</evidence>
<dbReference type="Pfam" id="PF02120">
    <property type="entry name" value="Flg_hook"/>
    <property type="match status" value="1"/>
</dbReference>
<dbReference type="InterPro" id="IPR038610">
    <property type="entry name" value="FliK-like_C_sf"/>
</dbReference>
<feature type="compositionally biased region" description="Basic and acidic residues" evidence="1">
    <location>
        <begin position="703"/>
        <end position="718"/>
    </location>
</feature>
<evidence type="ECO:0000256" key="1">
    <source>
        <dbReference type="SAM" id="MobiDB-lite"/>
    </source>
</evidence>
<accession>A0ABN4UXK4</accession>
<feature type="domain" description="Flagellar hook-length control protein-like C-terminal" evidence="2">
    <location>
        <begin position="633"/>
        <end position="703"/>
    </location>
</feature>
<protein>
    <recommendedName>
        <fullName evidence="2">Flagellar hook-length control protein-like C-terminal domain-containing protein</fullName>
    </recommendedName>
</protein>
<evidence type="ECO:0000259" key="2">
    <source>
        <dbReference type="Pfam" id="PF02120"/>
    </source>
</evidence>
<dbReference type="RefSeq" id="WP_012057499.1">
    <property type="nucleotide sequence ID" value="NZ_CP007389.1"/>
</dbReference>
<keyword evidence="4" id="KW-1185">Reference proteome</keyword>
<organism evidence="3 4">
    <name type="scientific">Thermosipho melanesiensis</name>
    <dbReference type="NCBI Taxonomy" id="46541"/>
    <lineage>
        <taxon>Bacteria</taxon>
        <taxon>Thermotogati</taxon>
        <taxon>Thermotogota</taxon>
        <taxon>Thermotogae</taxon>
        <taxon>Thermotogales</taxon>
        <taxon>Fervidobacteriaceae</taxon>
        <taxon>Thermosipho</taxon>
    </lineage>
</organism>
<sequence length="736" mass="86330">MNLLKLLEGTLELKADKIKIKDQRGQENSALFKKIVERQKMAFENTLLKKLENLQEDNKVNLFDGEKLIVKVIKSLNNIDLKEIATKMKDDTKVENEKKKLMNRMKTTKVMYEKGKLENKILMRKDKQAQNKEDKLIGEMKERKGEKDEKVIQKNKFAENNLIDEVKKDKKSKVLDEENKQEIQNKKSKFIGKAKEGKDEKVIQKNKFTESVNEEKKVEKSLKFVDIKENRKVVEENKRSDDGKMFNEKKEGKVIKNTKISKKIVFKPKTEDVPKEFLNSRIENVVEVKDELSKAKERENRSILISGKIQSLGNNRKTEKVVQKSKQIENINSREIPVKNLKFEKDNTKINEANLIKRHLDDNEKVEIRDNETLIINYVVKENSIEKVEKNTVLSNKKDVVGELRKNNKIALRNGIGGLSSIVVANIKVNEKKVSVLLNKMAENKVVLVKNVVLNKSQKDKNRIPKVSVELAQEENTVILEKKIAVGIMKDKFIEVKPQVVVGDEFTKKNKDLKFVNLNDIKNKVFSLERFVRKIEESMKNNINEVKVKFSFEKTTTYLDRKTVKPDISNISDKIVKFKAKKVYQSNEPSEIHFNNQSTKIDTTKVLFEIQNRNIEEIYKKITELIENKDVYKQKAVIDLKHPAFGKLEINVEKMNDEIVIRFVFENKESKEIIEKGLHILRERMGNLGLEVKEYSFEIKEEQEWYEEEKRERDSEQHKRQRRRWVKNDDELDTDE</sequence>
<name>A0ABN4UXK4_9BACT</name>
<gene>
    <name evidence="3" type="ORF">BW47_06860</name>
</gene>
<evidence type="ECO:0000313" key="4">
    <source>
        <dbReference type="Proteomes" id="UP000185490"/>
    </source>
</evidence>
<dbReference type="EMBL" id="CP007389">
    <property type="protein sequence ID" value="APT74895.1"/>
    <property type="molecule type" value="Genomic_DNA"/>
</dbReference>
<reference evidence="3 4" key="1">
    <citation type="submission" date="2014-02" db="EMBL/GenBank/DDBJ databases">
        <title>Diversity of Thermotogales isolates from hydrothermal vents.</title>
        <authorList>
            <person name="Haverkamp T.H.A."/>
            <person name="Lossouarn J."/>
            <person name="Geslin C."/>
            <person name="Nesbo C.L."/>
        </authorList>
    </citation>
    <scope>NUCLEOTIDE SEQUENCE [LARGE SCALE GENOMIC DNA]</scope>
    <source>
        <strain evidence="3 4">431</strain>
    </source>
</reference>